<name>A0A8D8W1X6_9HEMI</name>
<dbReference type="EMBL" id="HBUF01130561">
    <property type="protein sequence ID" value="CAG6644072.1"/>
    <property type="molecule type" value="Transcribed_RNA"/>
</dbReference>
<accession>A0A8D8W1X6</accession>
<protein>
    <submittedName>
        <fullName evidence="1">Uncharacterized protein</fullName>
    </submittedName>
</protein>
<evidence type="ECO:0000313" key="1">
    <source>
        <dbReference type="EMBL" id="CAG6644072.1"/>
    </source>
</evidence>
<organism evidence="1">
    <name type="scientific">Cacopsylla melanoneura</name>
    <dbReference type="NCBI Taxonomy" id="428564"/>
    <lineage>
        <taxon>Eukaryota</taxon>
        <taxon>Metazoa</taxon>
        <taxon>Ecdysozoa</taxon>
        <taxon>Arthropoda</taxon>
        <taxon>Hexapoda</taxon>
        <taxon>Insecta</taxon>
        <taxon>Pterygota</taxon>
        <taxon>Neoptera</taxon>
        <taxon>Paraneoptera</taxon>
        <taxon>Hemiptera</taxon>
        <taxon>Sternorrhyncha</taxon>
        <taxon>Psylloidea</taxon>
        <taxon>Psyllidae</taxon>
        <taxon>Psyllinae</taxon>
        <taxon>Cacopsylla</taxon>
    </lineage>
</organism>
<dbReference type="AlphaFoldDB" id="A0A8D8W1X6"/>
<sequence>MTFLHLRLFVLGRMKCGRNFKSLNNTMKSSILQVPNKVFYFPIIMDYSFSVFYDLNHLSDEFDQSVANIIKDNISVKKIVTMHELQEDSNRCHYGLSTFELLKIYLEILIIYMSHNSFLN</sequence>
<reference evidence="1" key="1">
    <citation type="submission" date="2021-05" db="EMBL/GenBank/DDBJ databases">
        <authorList>
            <person name="Alioto T."/>
            <person name="Alioto T."/>
            <person name="Gomez Garrido J."/>
        </authorList>
    </citation>
    <scope>NUCLEOTIDE SEQUENCE</scope>
</reference>
<proteinExistence type="predicted"/>